<sequence>MGDSQTVMHFVRSARDQAAFQRYSPRGDERFVRVGVVDVGRARTLAMPQPAVDCIVLWTTAALANVSAACVSSHTDAPTAYKGCRPVFKSAIQKCVRRGMPDDCARFAWGLVHAGGLDQLLRRALVILVEDAIALPEVPVLVWLMAAHAKGFCLDATDIGLVVNAMYRAAALPVRDCMPRPEPSVEARARLGDSANHPLVDSILLRVCYGGTPGDMRMLARAASLWQARLGDAAGTAWHETVESLVNAVGSAPGSASGAADGGTPLPDVMASLVASVPIEAADFHCFPHICAEVAQATQGRYTAEVVREAIWHHRSGVNLKRPWINPATPTALESTTTTAAAALVEWTDDRVDAAALVRTAQCWTVVCTHLNRTARRAIDRVSATVAHATNDSTDLGHRTGQKRSRTMADIDKGLPAVANKDRRVIGPTQRSIQSFFRPGARS</sequence>
<name>A0A2U7UET7_9VIRU</name>
<proteinExistence type="predicted"/>
<reference evidence="2" key="1">
    <citation type="journal article" date="2018" name="Nat. Commun.">
        <title>Diversity and evolution of the emerging Pandoraviridae family.</title>
        <authorList>
            <person name="Legendre M."/>
            <person name="Fabre E."/>
            <person name="Poirot O."/>
            <person name="Jeudy S."/>
            <person name="Lartigue A."/>
            <person name="Alempic J.M."/>
            <person name="Beucher L."/>
            <person name="Philippe N."/>
            <person name="Bertaux L."/>
            <person name="Christo-Foroux E."/>
            <person name="Labadie K."/>
            <person name="Coute Y."/>
            <person name="Abergel C."/>
            <person name="Claverie J.M."/>
        </authorList>
    </citation>
    <scope>NUCLEOTIDE SEQUENCE [LARGE SCALE GENOMIC DNA]</scope>
    <source>
        <strain evidence="2">Macleodensis</strain>
    </source>
</reference>
<organism evidence="2">
    <name type="scientific">Pandoravirus macleodensis</name>
    <dbReference type="NCBI Taxonomy" id="2107707"/>
    <lineage>
        <taxon>Viruses</taxon>
        <taxon>Pandoravirus</taxon>
    </lineage>
</organism>
<dbReference type="KEGG" id="vg:36841411"/>
<dbReference type="Proteomes" id="UP000249758">
    <property type="component" value="Segment"/>
</dbReference>
<dbReference type="EMBL" id="MG011691">
    <property type="protein sequence ID" value="AVK76956.1"/>
    <property type="molecule type" value="Genomic_DNA"/>
</dbReference>
<dbReference type="RefSeq" id="YP_009480952.1">
    <property type="nucleotide sequence ID" value="NC_037665.1"/>
</dbReference>
<feature type="region of interest" description="Disordered" evidence="1">
    <location>
        <begin position="390"/>
        <end position="413"/>
    </location>
</feature>
<evidence type="ECO:0000256" key="1">
    <source>
        <dbReference type="SAM" id="MobiDB-lite"/>
    </source>
</evidence>
<evidence type="ECO:0000313" key="2">
    <source>
        <dbReference type="EMBL" id="AVK76956.1"/>
    </source>
</evidence>
<accession>A0A2U7UET7</accession>
<dbReference type="Gene3D" id="1.20.272.10">
    <property type="match status" value="1"/>
</dbReference>
<protein>
    <submittedName>
        <fullName evidence="2">Uncharacterized protein</fullName>
    </submittedName>
</protein>
<dbReference type="GeneID" id="36841411"/>
<gene>
    <name evidence="2" type="ORF">pmac_cds_268</name>
</gene>